<accession>A0A7Y0HFH4</accession>
<evidence type="ECO:0000313" key="1">
    <source>
        <dbReference type="EMBL" id="NMM45891.1"/>
    </source>
</evidence>
<gene>
    <name evidence="1" type="ORF">HH303_15445</name>
</gene>
<comment type="caution">
    <text evidence="1">The sequence shown here is derived from an EMBL/GenBank/DDBJ whole genome shotgun (WGS) entry which is preliminary data.</text>
</comment>
<reference evidence="1 2" key="1">
    <citation type="submission" date="2020-04" db="EMBL/GenBank/DDBJ databases">
        <title>Rhodospirillaceae bacterium KN72 isolated from deep sea.</title>
        <authorList>
            <person name="Zhang D.-C."/>
        </authorList>
    </citation>
    <scope>NUCLEOTIDE SEQUENCE [LARGE SCALE GENOMIC DNA]</scope>
    <source>
        <strain evidence="1 2">KN72</strain>
    </source>
</reference>
<evidence type="ECO:0000313" key="2">
    <source>
        <dbReference type="Proteomes" id="UP000539372"/>
    </source>
</evidence>
<sequence>MKRSVRTGLAGIALAGLATITLAGTPSLRAEGEGVFSSPVDPKACGERLNTMISGDFAPFWSFVDRHGYSGVTDYVSSVPELPGESSEDWGKRSLQCVLEVERSNKRSDTVETRLALGYLLWFGTANRGCECGDAEDGGPDARERGYTMMRSAADDGYDPAIEALIQVYMEMATTEDRLHAYAGRLGKEPEDIPDWWPKSDRLLLALDRMAKTGHASAYLAISAIYSERALLVGATGHDHLGNPAKSPDPRLIEASKAYRKVWEEKRAESEVRN</sequence>
<dbReference type="EMBL" id="JABBNT010000004">
    <property type="protein sequence ID" value="NMM45891.1"/>
    <property type="molecule type" value="Genomic_DNA"/>
</dbReference>
<protein>
    <submittedName>
        <fullName evidence="1">Uncharacterized protein</fullName>
    </submittedName>
</protein>
<organism evidence="1 2">
    <name type="scientific">Pacificispira spongiicola</name>
    <dbReference type="NCBI Taxonomy" id="2729598"/>
    <lineage>
        <taxon>Bacteria</taxon>
        <taxon>Pseudomonadati</taxon>
        <taxon>Pseudomonadota</taxon>
        <taxon>Alphaproteobacteria</taxon>
        <taxon>Rhodospirillales</taxon>
        <taxon>Rhodospirillaceae</taxon>
        <taxon>Pacificispira</taxon>
    </lineage>
</organism>
<name>A0A7Y0HFH4_9PROT</name>
<dbReference type="RefSeq" id="WP_169626266.1">
    <property type="nucleotide sequence ID" value="NZ_JABBNT010000004.1"/>
</dbReference>
<dbReference type="Proteomes" id="UP000539372">
    <property type="component" value="Unassembled WGS sequence"/>
</dbReference>
<dbReference type="AlphaFoldDB" id="A0A7Y0HFH4"/>
<keyword evidence="2" id="KW-1185">Reference proteome</keyword>
<proteinExistence type="predicted"/>